<dbReference type="Proteomes" id="UP001168363">
    <property type="component" value="Unassembled WGS sequence"/>
</dbReference>
<keyword evidence="4" id="KW-1185">Reference proteome</keyword>
<dbReference type="RefSeq" id="WP_302707456.1">
    <property type="nucleotide sequence ID" value="NZ_JAULSC010000006.1"/>
</dbReference>
<proteinExistence type="predicted"/>
<reference evidence="3" key="1">
    <citation type="submission" date="2023-06" db="EMBL/GenBank/DDBJ databases">
        <title>Genome sequence of Nocardioides sp. SOB44.</title>
        <authorList>
            <person name="Zhang G."/>
        </authorList>
    </citation>
    <scope>NUCLEOTIDE SEQUENCE</scope>
    <source>
        <strain evidence="3">SOB44</strain>
    </source>
</reference>
<name>A0ABT8TR08_9ACTN</name>
<keyword evidence="3" id="KW-0067">ATP-binding</keyword>
<comment type="caution">
    <text evidence="3">The sequence shown here is derived from an EMBL/GenBank/DDBJ whole genome shotgun (WGS) entry which is preliminary data.</text>
</comment>
<protein>
    <submittedName>
        <fullName evidence="3">ATP-binding protein</fullName>
    </submittedName>
</protein>
<dbReference type="InterPro" id="IPR027417">
    <property type="entry name" value="P-loop_NTPase"/>
</dbReference>
<evidence type="ECO:0000259" key="2">
    <source>
        <dbReference type="Pfam" id="PF13191"/>
    </source>
</evidence>
<gene>
    <name evidence="3" type="ORF">QWJ41_08995</name>
</gene>
<feature type="domain" description="Orc1-like AAA ATPase" evidence="2">
    <location>
        <begin position="15"/>
        <end position="205"/>
    </location>
</feature>
<sequence>MLPNPYAPGELPRVLAGREQQQDRIRGYLSRIGTYGEMGGPLLVFLGPRGVGKTSLLREAQRDAEEHGFITAWVACRRNAPFLPDLVSRVGKAVESADILPRAEKGTWKLRLENIGLEFGLPSVVKVSATAAADRSEAEAPPRGAQISAMEDLLHETSSQIRARGGAGLVVFVDELHAATRDDLAVLLNAMQNLAGRREDNPLAIIGAGLPSTPGVLVNAATFGERSTFLTLPRLEPAAAAAAVAEPAAELGVTWTPASLQTVAAEAQGFPYLLQVLAHATWEVAKPSGTGDVLDVDQVRSGLPLADDQLSSMYAARWAAATELEKQIMSVMAQAGTPTVTRAEIAAALGRPTQALGVPRERLIDKGIIEPASRGEVRFTMPGFDRYIRETLATGAPSPADPAPGSLGAGRRPRELPPASEGDPDAPRR</sequence>
<dbReference type="Gene3D" id="3.40.50.300">
    <property type="entry name" value="P-loop containing nucleotide triphosphate hydrolases"/>
    <property type="match status" value="1"/>
</dbReference>
<evidence type="ECO:0000256" key="1">
    <source>
        <dbReference type="SAM" id="MobiDB-lite"/>
    </source>
</evidence>
<evidence type="ECO:0000313" key="4">
    <source>
        <dbReference type="Proteomes" id="UP001168363"/>
    </source>
</evidence>
<dbReference type="Pfam" id="PF13191">
    <property type="entry name" value="AAA_16"/>
    <property type="match status" value="1"/>
</dbReference>
<dbReference type="SUPFAM" id="SSF52540">
    <property type="entry name" value="P-loop containing nucleoside triphosphate hydrolases"/>
    <property type="match status" value="1"/>
</dbReference>
<organism evidence="3 4">
    <name type="scientific">Nocardioides cremeus</name>
    <dbReference type="NCBI Taxonomy" id="3058044"/>
    <lineage>
        <taxon>Bacteria</taxon>
        <taxon>Bacillati</taxon>
        <taxon>Actinomycetota</taxon>
        <taxon>Actinomycetes</taxon>
        <taxon>Propionibacteriales</taxon>
        <taxon>Nocardioidaceae</taxon>
        <taxon>Nocardioides</taxon>
    </lineage>
</organism>
<accession>A0ABT8TR08</accession>
<dbReference type="PANTHER" id="PTHR34301">
    <property type="entry name" value="DNA-BINDING PROTEIN-RELATED"/>
    <property type="match status" value="1"/>
</dbReference>
<dbReference type="EMBL" id="JAULSC010000006">
    <property type="protein sequence ID" value="MDO3395850.1"/>
    <property type="molecule type" value="Genomic_DNA"/>
</dbReference>
<feature type="region of interest" description="Disordered" evidence="1">
    <location>
        <begin position="391"/>
        <end position="429"/>
    </location>
</feature>
<evidence type="ECO:0000313" key="3">
    <source>
        <dbReference type="EMBL" id="MDO3395850.1"/>
    </source>
</evidence>
<dbReference type="PANTHER" id="PTHR34301:SF8">
    <property type="entry name" value="ATPASE DOMAIN-CONTAINING PROTEIN"/>
    <property type="match status" value="1"/>
</dbReference>
<dbReference type="GO" id="GO:0005524">
    <property type="term" value="F:ATP binding"/>
    <property type="evidence" value="ECO:0007669"/>
    <property type="project" value="UniProtKB-KW"/>
</dbReference>
<keyword evidence="3" id="KW-0547">Nucleotide-binding</keyword>
<feature type="compositionally biased region" description="Low complexity" evidence="1">
    <location>
        <begin position="395"/>
        <end position="410"/>
    </location>
</feature>
<dbReference type="InterPro" id="IPR041664">
    <property type="entry name" value="AAA_16"/>
</dbReference>